<accession>A0A077NWK1</accession>
<name>A0A077NWK1_XENBV</name>
<protein>
    <submittedName>
        <fullName evidence="2">Uncharacterized protein</fullName>
    </submittedName>
</protein>
<evidence type="ECO:0000313" key="2">
    <source>
        <dbReference type="EMBL" id="CDH02793.1"/>
    </source>
</evidence>
<dbReference type="AlphaFoldDB" id="A0A077NWK1"/>
<reference evidence="2" key="1">
    <citation type="submission" date="2013-07" db="EMBL/GenBank/DDBJ databases">
        <title>Sub-species coevolution in mutualistic symbiosis.</title>
        <authorList>
            <person name="Murfin K."/>
            <person name="Klassen J."/>
            <person name="Lee M."/>
            <person name="Forst S."/>
            <person name="Stock P."/>
            <person name="Goodrich-Blair H."/>
        </authorList>
    </citation>
    <scope>NUCLEOTIDE SEQUENCE [LARGE SCALE GENOMIC DNA]</scope>
    <source>
        <strain evidence="2">Feltiae Moldova</strain>
    </source>
</reference>
<dbReference type="EMBL" id="CBSV010000209">
    <property type="protein sequence ID" value="CDH02793.1"/>
    <property type="molecule type" value="Genomic_DNA"/>
</dbReference>
<sequence>MRSLERNHLLSSKLLTWDNFRIPSEPQKAHPGQQDVIIRYDP</sequence>
<proteinExistence type="predicted"/>
<organism evidence="2">
    <name type="scientific">Xenorhabdus bovienii str. feltiae Moldova</name>
    <dbReference type="NCBI Taxonomy" id="1398200"/>
    <lineage>
        <taxon>Bacteria</taxon>
        <taxon>Pseudomonadati</taxon>
        <taxon>Pseudomonadota</taxon>
        <taxon>Gammaproteobacteria</taxon>
        <taxon>Enterobacterales</taxon>
        <taxon>Morganellaceae</taxon>
        <taxon>Xenorhabdus</taxon>
    </lineage>
</organism>
<dbReference type="Proteomes" id="UP000028487">
    <property type="component" value="Unassembled WGS sequence"/>
</dbReference>
<evidence type="ECO:0000256" key="1">
    <source>
        <dbReference type="SAM" id="MobiDB-lite"/>
    </source>
</evidence>
<feature type="region of interest" description="Disordered" evidence="1">
    <location>
        <begin position="23"/>
        <end position="42"/>
    </location>
</feature>
<comment type="caution">
    <text evidence="2">The sequence shown here is derived from an EMBL/GenBank/DDBJ whole genome shotgun (WGS) entry which is preliminary data.</text>
</comment>
<gene>
    <name evidence="2" type="ORF">XBFM1_390013</name>
</gene>
<dbReference type="HOGENOM" id="CLU_3259927_0_0_6"/>